<dbReference type="CDD" id="cd10148">
    <property type="entry name" value="CsoR-like_DUF156"/>
    <property type="match status" value="1"/>
</dbReference>
<evidence type="ECO:0000256" key="5">
    <source>
        <dbReference type="ARBA" id="ARBA00022723"/>
    </source>
</evidence>
<gene>
    <name evidence="10" type="ORF">FB562_0484</name>
</gene>
<evidence type="ECO:0000256" key="8">
    <source>
        <dbReference type="ARBA" id="ARBA00023125"/>
    </source>
</evidence>
<comment type="similarity">
    <text evidence="2">Belongs to the CsoR family.</text>
</comment>
<evidence type="ECO:0000256" key="1">
    <source>
        <dbReference type="ARBA" id="ARBA00004496"/>
    </source>
</evidence>
<dbReference type="GO" id="GO:0005737">
    <property type="term" value="C:cytoplasm"/>
    <property type="evidence" value="ECO:0007669"/>
    <property type="project" value="UniProtKB-SubCell"/>
</dbReference>
<dbReference type="GO" id="GO:0046872">
    <property type="term" value="F:metal ion binding"/>
    <property type="evidence" value="ECO:0007669"/>
    <property type="project" value="UniProtKB-KW"/>
</dbReference>
<keyword evidence="11" id="KW-1185">Reference proteome</keyword>
<dbReference type="AlphaFoldDB" id="A0A542YHG4"/>
<name>A0A542YHG4_9MICO</name>
<sequence length="99" mass="10904">MEHNVTTHGYVGNKDALVKRLRRTEGQVRGIQRMVEDDTYCMDILTQVSATTKALESVALLLLEDHLSHCVADATRQGGAVADEKIREVSAAIARLVRS</sequence>
<evidence type="ECO:0000313" key="10">
    <source>
        <dbReference type="EMBL" id="TQL47424.1"/>
    </source>
</evidence>
<accession>A0A542YHG4</accession>
<evidence type="ECO:0000256" key="6">
    <source>
        <dbReference type="ARBA" id="ARBA00023008"/>
    </source>
</evidence>
<reference evidence="10 11" key="1">
    <citation type="submission" date="2019-06" db="EMBL/GenBank/DDBJ databases">
        <title>Sequencing the genomes of 1000 actinobacteria strains.</title>
        <authorList>
            <person name="Klenk H.-P."/>
        </authorList>
    </citation>
    <scope>NUCLEOTIDE SEQUENCE [LARGE SCALE GENOMIC DNA]</scope>
    <source>
        <strain evidence="10 11">DSM 26477</strain>
    </source>
</reference>
<comment type="subcellular location">
    <subcellularLocation>
        <location evidence="1">Cytoplasm</location>
    </subcellularLocation>
</comment>
<dbReference type="Gene3D" id="1.20.58.1000">
    <property type="entry name" value="Metal-sensitive repressor, helix protomer"/>
    <property type="match status" value="1"/>
</dbReference>
<dbReference type="InterPro" id="IPR038390">
    <property type="entry name" value="Metal_Tscrpt_repr_sf"/>
</dbReference>
<dbReference type="OrthoDB" id="9811244at2"/>
<protein>
    <submittedName>
        <fullName evidence="10">DNA-binding FrmR family transcriptional regulator</fullName>
    </submittedName>
</protein>
<dbReference type="GO" id="GO:0000976">
    <property type="term" value="F:transcription cis-regulatory region binding"/>
    <property type="evidence" value="ECO:0007669"/>
    <property type="project" value="UniProtKB-ARBA"/>
</dbReference>
<dbReference type="GO" id="GO:0032993">
    <property type="term" value="C:protein-DNA complex"/>
    <property type="evidence" value="ECO:0007669"/>
    <property type="project" value="UniProtKB-ARBA"/>
</dbReference>
<keyword evidence="4" id="KW-0678">Repressor</keyword>
<keyword evidence="9" id="KW-0804">Transcription</keyword>
<evidence type="ECO:0000313" key="11">
    <source>
        <dbReference type="Proteomes" id="UP000317998"/>
    </source>
</evidence>
<comment type="caution">
    <text evidence="10">The sequence shown here is derived from an EMBL/GenBank/DDBJ whole genome shotgun (WGS) entry which is preliminary data.</text>
</comment>
<keyword evidence="7" id="KW-0805">Transcription regulation</keyword>
<dbReference type="FunFam" id="1.20.58.1000:FF:000003">
    <property type="entry name" value="CopY family transcriptional regulator"/>
    <property type="match status" value="1"/>
</dbReference>
<evidence type="ECO:0000256" key="3">
    <source>
        <dbReference type="ARBA" id="ARBA00022490"/>
    </source>
</evidence>
<proteinExistence type="inferred from homology"/>
<dbReference type="EMBL" id="VFOM01000001">
    <property type="protein sequence ID" value="TQL47424.1"/>
    <property type="molecule type" value="Genomic_DNA"/>
</dbReference>
<evidence type="ECO:0000256" key="9">
    <source>
        <dbReference type="ARBA" id="ARBA00023163"/>
    </source>
</evidence>
<keyword evidence="8 10" id="KW-0238">DNA-binding</keyword>
<evidence type="ECO:0000256" key="2">
    <source>
        <dbReference type="ARBA" id="ARBA00005428"/>
    </source>
</evidence>
<dbReference type="GO" id="GO:0001217">
    <property type="term" value="F:DNA-binding transcription repressor activity"/>
    <property type="evidence" value="ECO:0007669"/>
    <property type="project" value="UniProtKB-ARBA"/>
</dbReference>
<keyword evidence="6" id="KW-0186">Copper</keyword>
<dbReference type="Proteomes" id="UP000317998">
    <property type="component" value="Unassembled WGS sequence"/>
</dbReference>
<keyword evidence="3" id="KW-0963">Cytoplasm</keyword>
<dbReference type="PANTHER" id="PTHR33677">
    <property type="entry name" value="TRANSCRIPTIONAL REPRESSOR FRMR-RELATED"/>
    <property type="match status" value="1"/>
</dbReference>
<evidence type="ECO:0000256" key="4">
    <source>
        <dbReference type="ARBA" id="ARBA00022491"/>
    </source>
</evidence>
<dbReference type="RefSeq" id="WP_141879674.1">
    <property type="nucleotide sequence ID" value="NZ_VFOM01000001.1"/>
</dbReference>
<keyword evidence="5" id="KW-0479">Metal-binding</keyword>
<dbReference type="InterPro" id="IPR003735">
    <property type="entry name" value="Metal_Tscrpt_repr"/>
</dbReference>
<dbReference type="PANTHER" id="PTHR33677:SF3">
    <property type="entry name" value="COPPER-SENSING TRANSCRIPTIONAL REPRESSOR RICR"/>
    <property type="match status" value="1"/>
</dbReference>
<dbReference type="Pfam" id="PF02583">
    <property type="entry name" value="Trns_repr_metal"/>
    <property type="match status" value="1"/>
</dbReference>
<organism evidence="10 11">
    <name type="scientific">Homoserinimonas aerilata</name>
    <dbReference type="NCBI Taxonomy" id="1162970"/>
    <lineage>
        <taxon>Bacteria</taxon>
        <taxon>Bacillati</taxon>
        <taxon>Actinomycetota</taxon>
        <taxon>Actinomycetes</taxon>
        <taxon>Micrococcales</taxon>
        <taxon>Microbacteriaceae</taxon>
        <taxon>Homoserinimonas</taxon>
    </lineage>
</organism>
<evidence type="ECO:0000256" key="7">
    <source>
        <dbReference type="ARBA" id="ARBA00023015"/>
    </source>
</evidence>